<dbReference type="KEGG" id="dgr:6564379"/>
<dbReference type="EMBL" id="CH916369">
    <property type="protein sequence ID" value="EDV92947.1"/>
    <property type="molecule type" value="Genomic_DNA"/>
</dbReference>
<feature type="transmembrane region" description="Helical" evidence="1">
    <location>
        <begin position="6"/>
        <end position="26"/>
    </location>
</feature>
<name>B4JI66_DROGR</name>
<dbReference type="InParanoid" id="B4JI66"/>
<dbReference type="InterPro" id="IPR010512">
    <property type="entry name" value="DUF1091"/>
</dbReference>
<dbReference type="PANTHER" id="PTHR21112">
    <property type="entry name" value="CHEMOSENSORY PROTEIN A 29A-RELATED"/>
    <property type="match status" value="1"/>
</dbReference>
<keyword evidence="1" id="KW-0472">Membrane</keyword>
<protein>
    <submittedName>
        <fullName evidence="2">GH19041</fullName>
    </submittedName>
</protein>
<dbReference type="Pfam" id="PF06477">
    <property type="entry name" value="DUF1091"/>
    <property type="match status" value="1"/>
</dbReference>
<dbReference type="OMA" id="CDFMKSY"/>
<organism evidence="3">
    <name type="scientific">Drosophila grimshawi</name>
    <name type="common">Hawaiian fruit fly</name>
    <name type="synonym">Idiomyia grimshawi</name>
    <dbReference type="NCBI Taxonomy" id="7222"/>
    <lineage>
        <taxon>Eukaryota</taxon>
        <taxon>Metazoa</taxon>
        <taxon>Ecdysozoa</taxon>
        <taxon>Arthropoda</taxon>
        <taxon>Hexapoda</taxon>
        <taxon>Insecta</taxon>
        <taxon>Pterygota</taxon>
        <taxon>Neoptera</taxon>
        <taxon>Endopterygota</taxon>
        <taxon>Diptera</taxon>
        <taxon>Brachycera</taxon>
        <taxon>Muscomorpha</taxon>
        <taxon>Ephydroidea</taxon>
        <taxon>Drosophilidae</taxon>
        <taxon>Drosophila</taxon>
        <taxon>Hawaiian Drosophila</taxon>
    </lineage>
</organism>
<dbReference type="PhylomeDB" id="B4JI66"/>
<dbReference type="HOGENOM" id="CLU_1476687_0_0_1"/>
<dbReference type="SMART" id="SM00697">
    <property type="entry name" value="DM8"/>
    <property type="match status" value="1"/>
</dbReference>
<dbReference type="OrthoDB" id="7911967at2759"/>
<gene>
    <name evidence="2" type="primary">Dgri\GH19041</name>
    <name evidence="2" type="ORF">Dgri_GH19041</name>
</gene>
<accession>B4JI66</accession>
<reference evidence="2 3" key="1">
    <citation type="journal article" date="2007" name="Nature">
        <title>Evolution of genes and genomes on the Drosophila phylogeny.</title>
        <authorList>
            <consortium name="Drosophila 12 Genomes Consortium"/>
            <person name="Clark A.G."/>
            <person name="Eisen M.B."/>
            <person name="Smith D.R."/>
            <person name="Bergman C.M."/>
            <person name="Oliver B."/>
            <person name="Markow T.A."/>
            <person name="Kaufman T.C."/>
            <person name="Kellis M."/>
            <person name="Gelbart W."/>
            <person name="Iyer V.N."/>
            <person name="Pollard D.A."/>
            <person name="Sackton T.B."/>
            <person name="Larracuente A.M."/>
            <person name="Singh N.D."/>
            <person name="Abad J.P."/>
            <person name="Abt D.N."/>
            <person name="Adryan B."/>
            <person name="Aguade M."/>
            <person name="Akashi H."/>
            <person name="Anderson W.W."/>
            <person name="Aquadro C.F."/>
            <person name="Ardell D.H."/>
            <person name="Arguello R."/>
            <person name="Artieri C.G."/>
            <person name="Barbash D.A."/>
            <person name="Barker D."/>
            <person name="Barsanti P."/>
            <person name="Batterham P."/>
            <person name="Batzoglou S."/>
            <person name="Begun D."/>
            <person name="Bhutkar A."/>
            <person name="Blanco E."/>
            <person name="Bosak S.A."/>
            <person name="Bradley R.K."/>
            <person name="Brand A.D."/>
            <person name="Brent M.R."/>
            <person name="Brooks A.N."/>
            <person name="Brown R.H."/>
            <person name="Butlin R.K."/>
            <person name="Caggese C."/>
            <person name="Calvi B.R."/>
            <person name="Bernardo de Carvalho A."/>
            <person name="Caspi A."/>
            <person name="Castrezana S."/>
            <person name="Celniker S.E."/>
            <person name="Chang J.L."/>
            <person name="Chapple C."/>
            <person name="Chatterji S."/>
            <person name="Chinwalla A."/>
            <person name="Civetta A."/>
            <person name="Clifton S.W."/>
            <person name="Comeron J.M."/>
            <person name="Costello J.C."/>
            <person name="Coyne J.A."/>
            <person name="Daub J."/>
            <person name="David R.G."/>
            <person name="Delcher A.L."/>
            <person name="Delehaunty K."/>
            <person name="Do C.B."/>
            <person name="Ebling H."/>
            <person name="Edwards K."/>
            <person name="Eickbush T."/>
            <person name="Evans J.D."/>
            <person name="Filipski A."/>
            <person name="Findeiss S."/>
            <person name="Freyhult E."/>
            <person name="Fulton L."/>
            <person name="Fulton R."/>
            <person name="Garcia A.C."/>
            <person name="Gardiner A."/>
            <person name="Garfield D.A."/>
            <person name="Garvin B.E."/>
            <person name="Gibson G."/>
            <person name="Gilbert D."/>
            <person name="Gnerre S."/>
            <person name="Godfrey J."/>
            <person name="Good R."/>
            <person name="Gotea V."/>
            <person name="Gravely B."/>
            <person name="Greenberg A.J."/>
            <person name="Griffiths-Jones S."/>
            <person name="Gross S."/>
            <person name="Guigo R."/>
            <person name="Gustafson E.A."/>
            <person name="Haerty W."/>
            <person name="Hahn M.W."/>
            <person name="Halligan D.L."/>
            <person name="Halpern A.L."/>
            <person name="Halter G.M."/>
            <person name="Han M.V."/>
            <person name="Heger A."/>
            <person name="Hillier L."/>
            <person name="Hinrichs A.S."/>
            <person name="Holmes I."/>
            <person name="Hoskins R.A."/>
            <person name="Hubisz M.J."/>
            <person name="Hultmark D."/>
            <person name="Huntley M.A."/>
            <person name="Jaffe D.B."/>
            <person name="Jagadeeshan S."/>
            <person name="Jeck W.R."/>
            <person name="Johnson J."/>
            <person name="Jones C.D."/>
            <person name="Jordan W.C."/>
            <person name="Karpen G.H."/>
            <person name="Kataoka E."/>
            <person name="Keightley P.D."/>
            <person name="Kheradpour P."/>
            <person name="Kirkness E.F."/>
            <person name="Koerich L.B."/>
            <person name="Kristiansen K."/>
            <person name="Kudrna D."/>
            <person name="Kulathinal R.J."/>
            <person name="Kumar S."/>
            <person name="Kwok R."/>
            <person name="Lander E."/>
            <person name="Langley C.H."/>
            <person name="Lapoint R."/>
            <person name="Lazzaro B.P."/>
            <person name="Lee S.J."/>
            <person name="Levesque L."/>
            <person name="Li R."/>
            <person name="Lin C.F."/>
            <person name="Lin M.F."/>
            <person name="Lindblad-Toh K."/>
            <person name="Llopart A."/>
            <person name="Long M."/>
            <person name="Low L."/>
            <person name="Lozovsky E."/>
            <person name="Lu J."/>
            <person name="Luo M."/>
            <person name="Machado C.A."/>
            <person name="Makalowski W."/>
            <person name="Marzo M."/>
            <person name="Matsuda M."/>
            <person name="Matzkin L."/>
            <person name="McAllister B."/>
            <person name="McBride C.S."/>
            <person name="McKernan B."/>
            <person name="McKernan K."/>
            <person name="Mendez-Lago M."/>
            <person name="Minx P."/>
            <person name="Mollenhauer M.U."/>
            <person name="Montooth K."/>
            <person name="Mount S.M."/>
            <person name="Mu X."/>
            <person name="Myers E."/>
            <person name="Negre B."/>
            <person name="Newfeld S."/>
            <person name="Nielsen R."/>
            <person name="Noor M.A."/>
            <person name="O'Grady P."/>
            <person name="Pachter L."/>
            <person name="Papaceit M."/>
            <person name="Parisi M.J."/>
            <person name="Parisi M."/>
            <person name="Parts L."/>
            <person name="Pedersen J.S."/>
            <person name="Pesole G."/>
            <person name="Phillippy A.M."/>
            <person name="Ponting C.P."/>
            <person name="Pop M."/>
            <person name="Porcelli D."/>
            <person name="Powell J.R."/>
            <person name="Prohaska S."/>
            <person name="Pruitt K."/>
            <person name="Puig M."/>
            <person name="Quesneville H."/>
            <person name="Ram K.R."/>
            <person name="Rand D."/>
            <person name="Rasmussen M.D."/>
            <person name="Reed L.K."/>
            <person name="Reenan R."/>
            <person name="Reily A."/>
            <person name="Remington K.A."/>
            <person name="Rieger T.T."/>
            <person name="Ritchie M.G."/>
            <person name="Robin C."/>
            <person name="Rogers Y.H."/>
            <person name="Rohde C."/>
            <person name="Rozas J."/>
            <person name="Rubenfield M.J."/>
            <person name="Ruiz A."/>
            <person name="Russo S."/>
            <person name="Salzberg S.L."/>
            <person name="Sanchez-Gracia A."/>
            <person name="Saranga D.J."/>
            <person name="Sato H."/>
            <person name="Schaeffer S.W."/>
            <person name="Schatz M.C."/>
            <person name="Schlenke T."/>
            <person name="Schwartz R."/>
            <person name="Segarra C."/>
            <person name="Singh R.S."/>
            <person name="Sirot L."/>
            <person name="Sirota M."/>
            <person name="Sisneros N.B."/>
            <person name="Smith C.D."/>
            <person name="Smith T.F."/>
            <person name="Spieth J."/>
            <person name="Stage D.E."/>
            <person name="Stark A."/>
            <person name="Stephan W."/>
            <person name="Strausberg R.L."/>
            <person name="Strempel S."/>
            <person name="Sturgill D."/>
            <person name="Sutton G."/>
            <person name="Sutton G.G."/>
            <person name="Tao W."/>
            <person name="Teichmann S."/>
            <person name="Tobari Y.N."/>
            <person name="Tomimura Y."/>
            <person name="Tsolas J.M."/>
            <person name="Valente V.L."/>
            <person name="Venter E."/>
            <person name="Venter J.C."/>
            <person name="Vicario S."/>
            <person name="Vieira F.G."/>
            <person name="Vilella A.J."/>
            <person name="Villasante A."/>
            <person name="Walenz B."/>
            <person name="Wang J."/>
            <person name="Wasserman M."/>
            <person name="Watts T."/>
            <person name="Wilson D."/>
            <person name="Wilson R.K."/>
            <person name="Wing R.A."/>
            <person name="Wolfner M.F."/>
            <person name="Wong A."/>
            <person name="Wong G.K."/>
            <person name="Wu C.I."/>
            <person name="Wu G."/>
            <person name="Yamamoto D."/>
            <person name="Yang H.P."/>
            <person name="Yang S.P."/>
            <person name="Yorke J.A."/>
            <person name="Yoshida K."/>
            <person name="Zdobnov E."/>
            <person name="Zhang P."/>
            <person name="Zhang Y."/>
            <person name="Zimin A.V."/>
            <person name="Baldwin J."/>
            <person name="Abdouelleil A."/>
            <person name="Abdulkadir J."/>
            <person name="Abebe A."/>
            <person name="Abera B."/>
            <person name="Abreu J."/>
            <person name="Acer S.C."/>
            <person name="Aftuck L."/>
            <person name="Alexander A."/>
            <person name="An P."/>
            <person name="Anderson E."/>
            <person name="Anderson S."/>
            <person name="Arachi H."/>
            <person name="Azer M."/>
            <person name="Bachantsang P."/>
            <person name="Barry A."/>
            <person name="Bayul T."/>
            <person name="Berlin A."/>
            <person name="Bessette D."/>
            <person name="Bloom T."/>
            <person name="Blye J."/>
            <person name="Boguslavskiy L."/>
            <person name="Bonnet C."/>
            <person name="Boukhgalter B."/>
            <person name="Bourzgui I."/>
            <person name="Brown A."/>
            <person name="Cahill P."/>
            <person name="Channer S."/>
            <person name="Cheshatsang Y."/>
            <person name="Chuda L."/>
            <person name="Citroen M."/>
            <person name="Collymore A."/>
            <person name="Cooke P."/>
            <person name="Costello M."/>
            <person name="D'Aco K."/>
            <person name="Daza R."/>
            <person name="De Haan G."/>
            <person name="DeGray S."/>
            <person name="DeMaso C."/>
            <person name="Dhargay N."/>
            <person name="Dooley K."/>
            <person name="Dooley E."/>
            <person name="Doricent M."/>
            <person name="Dorje P."/>
            <person name="Dorjee K."/>
            <person name="Dupes A."/>
            <person name="Elong R."/>
            <person name="Falk J."/>
            <person name="Farina A."/>
            <person name="Faro S."/>
            <person name="Ferguson D."/>
            <person name="Fisher S."/>
            <person name="Foley C.D."/>
            <person name="Franke A."/>
            <person name="Friedrich D."/>
            <person name="Gadbois L."/>
            <person name="Gearin G."/>
            <person name="Gearin C.R."/>
            <person name="Giannoukos G."/>
            <person name="Goode T."/>
            <person name="Graham J."/>
            <person name="Grandbois E."/>
            <person name="Grewal S."/>
            <person name="Gyaltsen K."/>
            <person name="Hafez N."/>
            <person name="Hagos B."/>
            <person name="Hall J."/>
            <person name="Henson C."/>
            <person name="Hollinger A."/>
            <person name="Honan T."/>
            <person name="Huard M.D."/>
            <person name="Hughes L."/>
            <person name="Hurhula B."/>
            <person name="Husby M.E."/>
            <person name="Kamat A."/>
            <person name="Kanga B."/>
            <person name="Kashin S."/>
            <person name="Khazanovich D."/>
            <person name="Kisner P."/>
            <person name="Lance K."/>
            <person name="Lara M."/>
            <person name="Lee W."/>
            <person name="Lennon N."/>
            <person name="Letendre F."/>
            <person name="LeVine R."/>
            <person name="Lipovsky A."/>
            <person name="Liu X."/>
            <person name="Liu J."/>
            <person name="Liu S."/>
            <person name="Lokyitsang T."/>
            <person name="Lokyitsang Y."/>
            <person name="Lubonja R."/>
            <person name="Lui A."/>
            <person name="MacDonald P."/>
            <person name="Magnisalis V."/>
            <person name="Maru K."/>
            <person name="Matthews C."/>
            <person name="McCusker W."/>
            <person name="McDonough S."/>
            <person name="Mehta T."/>
            <person name="Meldrim J."/>
            <person name="Meneus L."/>
            <person name="Mihai O."/>
            <person name="Mihalev A."/>
            <person name="Mihova T."/>
            <person name="Mittelman R."/>
            <person name="Mlenga V."/>
            <person name="Montmayeur A."/>
            <person name="Mulrain L."/>
            <person name="Navidi A."/>
            <person name="Naylor J."/>
            <person name="Negash T."/>
            <person name="Nguyen T."/>
            <person name="Nguyen N."/>
            <person name="Nicol R."/>
            <person name="Norbu C."/>
            <person name="Norbu N."/>
            <person name="Novod N."/>
            <person name="O'Neill B."/>
            <person name="Osman S."/>
            <person name="Markiewicz E."/>
            <person name="Oyono O.L."/>
            <person name="Patti C."/>
            <person name="Phunkhang P."/>
            <person name="Pierre F."/>
            <person name="Priest M."/>
            <person name="Raghuraman S."/>
            <person name="Rege F."/>
            <person name="Reyes R."/>
            <person name="Rise C."/>
            <person name="Rogov P."/>
            <person name="Ross K."/>
            <person name="Ryan E."/>
            <person name="Settipalli S."/>
            <person name="Shea T."/>
            <person name="Sherpa N."/>
            <person name="Shi L."/>
            <person name="Shih D."/>
            <person name="Sparrow T."/>
            <person name="Spaulding J."/>
            <person name="Stalker J."/>
            <person name="Stange-Thomann N."/>
            <person name="Stavropoulos S."/>
            <person name="Stone C."/>
            <person name="Strader C."/>
            <person name="Tesfaye S."/>
            <person name="Thomson T."/>
            <person name="Thoulutsang Y."/>
            <person name="Thoulutsang D."/>
            <person name="Topham K."/>
            <person name="Topping I."/>
            <person name="Tsamla T."/>
            <person name="Vassiliev H."/>
            <person name="Vo A."/>
            <person name="Wangchuk T."/>
            <person name="Wangdi T."/>
            <person name="Weiand M."/>
            <person name="Wilkinson J."/>
            <person name="Wilson A."/>
            <person name="Yadav S."/>
            <person name="Young G."/>
            <person name="Yu Q."/>
            <person name="Zembek L."/>
            <person name="Zhong D."/>
            <person name="Zimmer A."/>
            <person name="Zwirko Z."/>
            <person name="Jaffe D.B."/>
            <person name="Alvarez P."/>
            <person name="Brockman W."/>
            <person name="Butler J."/>
            <person name="Chin C."/>
            <person name="Gnerre S."/>
            <person name="Grabherr M."/>
            <person name="Kleber M."/>
            <person name="Mauceli E."/>
            <person name="MacCallum I."/>
        </authorList>
    </citation>
    <scope>NUCLEOTIDE SEQUENCE [LARGE SCALE GENOMIC DNA]</scope>
    <source>
        <strain evidence="3">Tucson 15287-2541.00</strain>
    </source>
</reference>
<proteinExistence type="predicted"/>
<sequence>MCAYNIYLGVALSVVLLSASVIQVQGGDERVLKLRKFEKIQQDEKAIQSSLSISEPDAEDHRTISGELKTLLTIDNEWKVNITVLRKDSSEKDYSMFKDVPIMGACELMDTYYRRFFYDTLKDYSNAPHPDNCPLAPTELQIKDYPLNASMLKKLLTPGFYLLNGQVLKDDEIKIMYMAELQVE</sequence>
<dbReference type="FunCoup" id="B4JI66">
    <property type="interactions" value="46"/>
</dbReference>
<dbReference type="eggNOG" id="ENOG502TBCG">
    <property type="taxonomic scope" value="Eukaryota"/>
</dbReference>
<dbReference type="AlphaFoldDB" id="B4JI66"/>
<evidence type="ECO:0000313" key="3">
    <source>
        <dbReference type="Proteomes" id="UP000001070"/>
    </source>
</evidence>
<evidence type="ECO:0000313" key="2">
    <source>
        <dbReference type="EMBL" id="EDV92947.1"/>
    </source>
</evidence>
<evidence type="ECO:0000256" key="1">
    <source>
        <dbReference type="SAM" id="Phobius"/>
    </source>
</evidence>
<keyword evidence="1" id="KW-0812">Transmembrane</keyword>
<dbReference type="Proteomes" id="UP000001070">
    <property type="component" value="Unassembled WGS sequence"/>
</dbReference>
<dbReference type="PANTHER" id="PTHR21112:SF10">
    <property type="entry name" value="CHEMOSENSORY PROTEIN A 87A"/>
    <property type="match status" value="1"/>
</dbReference>
<keyword evidence="1" id="KW-1133">Transmembrane helix</keyword>
<keyword evidence="3" id="KW-1185">Reference proteome</keyword>